<sequence length="276" mass="31778">MRTLFTFTLAAIAFGYSVNSQADELIVIDSHIHYSHDAWQKFPPPKAVEILRDSGLKKAFVSSSSDQGTQMLYQEAPDLIVPVLRPYRKRGETYSWLFDESVPGMLSELLEKNIYAGIGEFHVFGDQVELPVFQSVLTLAEKHQMFLHAHSDADAVQRIFKHYPEAIVLWAHSGFDQPDEIRAMLEAYPNLWSDLAYRSEHAYGDKVDAEWLALFSDYPERFMLGTDTFAPERWYYVKEHADWSRQWLASLPSELAENIAYRNAEDLLKAVDKSFD</sequence>
<dbReference type="OrthoDB" id="3982782at2"/>
<gene>
    <name evidence="3" type="ORF">FME95_06545</name>
</gene>
<dbReference type="InterPro" id="IPR006680">
    <property type="entry name" value="Amidohydro-rel"/>
</dbReference>
<evidence type="ECO:0000313" key="4">
    <source>
        <dbReference type="Proteomes" id="UP000321764"/>
    </source>
</evidence>
<protein>
    <submittedName>
        <fullName evidence="3">Amidohydrolase</fullName>
    </submittedName>
</protein>
<evidence type="ECO:0000313" key="3">
    <source>
        <dbReference type="EMBL" id="TXR54190.1"/>
    </source>
</evidence>
<dbReference type="AlphaFoldDB" id="A0A5C8ZBK3"/>
<evidence type="ECO:0000256" key="1">
    <source>
        <dbReference type="SAM" id="SignalP"/>
    </source>
</evidence>
<evidence type="ECO:0000259" key="2">
    <source>
        <dbReference type="Pfam" id="PF04909"/>
    </source>
</evidence>
<keyword evidence="1" id="KW-0732">Signal</keyword>
<proteinExistence type="predicted"/>
<keyword evidence="3" id="KW-0378">Hydrolase</keyword>
<dbReference type="GO" id="GO:0016787">
    <property type="term" value="F:hydrolase activity"/>
    <property type="evidence" value="ECO:0007669"/>
    <property type="project" value="UniProtKB-KW"/>
</dbReference>
<feature type="domain" description="Amidohydrolase-related" evidence="2">
    <location>
        <begin position="135"/>
        <end position="268"/>
    </location>
</feature>
<dbReference type="Proteomes" id="UP000321764">
    <property type="component" value="Unassembled WGS sequence"/>
</dbReference>
<dbReference type="SUPFAM" id="SSF51556">
    <property type="entry name" value="Metallo-dependent hydrolases"/>
    <property type="match status" value="1"/>
</dbReference>
<organism evidence="3 4">
    <name type="scientific">Reinekea thalattae</name>
    <dbReference type="NCBI Taxonomy" id="2593301"/>
    <lineage>
        <taxon>Bacteria</taxon>
        <taxon>Pseudomonadati</taxon>
        <taxon>Pseudomonadota</taxon>
        <taxon>Gammaproteobacteria</taxon>
        <taxon>Oceanospirillales</taxon>
        <taxon>Saccharospirillaceae</taxon>
        <taxon>Reinekea</taxon>
    </lineage>
</organism>
<feature type="chain" id="PRO_5023086108" evidence="1">
    <location>
        <begin position="23"/>
        <end position="276"/>
    </location>
</feature>
<reference evidence="3 4" key="1">
    <citation type="submission" date="2019-07" db="EMBL/GenBank/DDBJ databases">
        <title>Reinekea sp. strain SSH23 genome sequencing and assembly.</title>
        <authorList>
            <person name="Kim I."/>
        </authorList>
    </citation>
    <scope>NUCLEOTIDE SEQUENCE [LARGE SCALE GENOMIC DNA]</scope>
    <source>
        <strain evidence="3 4">SSH23</strain>
    </source>
</reference>
<name>A0A5C8ZBK3_9GAMM</name>
<dbReference type="Pfam" id="PF04909">
    <property type="entry name" value="Amidohydro_2"/>
    <property type="match status" value="1"/>
</dbReference>
<comment type="caution">
    <text evidence="3">The sequence shown here is derived from an EMBL/GenBank/DDBJ whole genome shotgun (WGS) entry which is preliminary data.</text>
</comment>
<feature type="signal peptide" evidence="1">
    <location>
        <begin position="1"/>
        <end position="22"/>
    </location>
</feature>
<accession>A0A5C8ZBK3</accession>
<dbReference type="Gene3D" id="3.20.20.140">
    <property type="entry name" value="Metal-dependent hydrolases"/>
    <property type="match status" value="1"/>
</dbReference>
<dbReference type="RefSeq" id="WP_147713588.1">
    <property type="nucleotide sequence ID" value="NZ_VKAD01000001.1"/>
</dbReference>
<dbReference type="EMBL" id="VKAD01000001">
    <property type="protein sequence ID" value="TXR54190.1"/>
    <property type="molecule type" value="Genomic_DNA"/>
</dbReference>
<dbReference type="InterPro" id="IPR032466">
    <property type="entry name" value="Metal_Hydrolase"/>
</dbReference>
<keyword evidence="4" id="KW-1185">Reference proteome</keyword>